<keyword evidence="2" id="KW-1185">Reference proteome</keyword>
<dbReference type="HOGENOM" id="CLU_2198529_0_0_1"/>
<name>A0A0C3E0L1_9AGAM</name>
<accession>A0A0C3E0L1</accession>
<sequence length="108" mass="12145">MEAYRNQMIVEPCSRCGPVEPNRSERLSALEYDVACLRLVYTPRSNSTRIIIVGYQLPPHASDHRSTGVPTRLEYRCLQRARQAQPQLCVKSSISLPEFAGKGYGCTT</sequence>
<dbReference type="AlphaFoldDB" id="A0A0C3E0L1"/>
<dbReference type="Proteomes" id="UP000053989">
    <property type="component" value="Unassembled WGS sequence"/>
</dbReference>
<organism evidence="1 2">
    <name type="scientific">Scleroderma citrinum Foug A</name>
    <dbReference type="NCBI Taxonomy" id="1036808"/>
    <lineage>
        <taxon>Eukaryota</taxon>
        <taxon>Fungi</taxon>
        <taxon>Dikarya</taxon>
        <taxon>Basidiomycota</taxon>
        <taxon>Agaricomycotina</taxon>
        <taxon>Agaricomycetes</taxon>
        <taxon>Agaricomycetidae</taxon>
        <taxon>Boletales</taxon>
        <taxon>Sclerodermatineae</taxon>
        <taxon>Sclerodermataceae</taxon>
        <taxon>Scleroderma</taxon>
    </lineage>
</organism>
<evidence type="ECO:0000313" key="1">
    <source>
        <dbReference type="EMBL" id="KIM66335.1"/>
    </source>
</evidence>
<reference evidence="2" key="2">
    <citation type="submission" date="2015-01" db="EMBL/GenBank/DDBJ databases">
        <title>Evolutionary Origins and Diversification of the Mycorrhizal Mutualists.</title>
        <authorList>
            <consortium name="DOE Joint Genome Institute"/>
            <consortium name="Mycorrhizal Genomics Consortium"/>
            <person name="Kohler A."/>
            <person name="Kuo A."/>
            <person name="Nagy L.G."/>
            <person name="Floudas D."/>
            <person name="Copeland A."/>
            <person name="Barry K.W."/>
            <person name="Cichocki N."/>
            <person name="Veneault-Fourrey C."/>
            <person name="LaButti K."/>
            <person name="Lindquist E.A."/>
            <person name="Lipzen A."/>
            <person name="Lundell T."/>
            <person name="Morin E."/>
            <person name="Murat C."/>
            <person name="Riley R."/>
            <person name="Ohm R."/>
            <person name="Sun H."/>
            <person name="Tunlid A."/>
            <person name="Henrissat B."/>
            <person name="Grigoriev I.V."/>
            <person name="Hibbett D.S."/>
            <person name="Martin F."/>
        </authorList>
    </citation>
    <scope>NUCLEOTIDE SEQUENCE [LARGE SCALE GENOMIC DNA]</scope>
    <source>
        <strain evidence="2">Foug A</strain>
    </source>
</reference>
<dbReference type="InParanoid" id="A0A0C3E0L1"/>
<reference evidence="1 2" key="1">
    <citation type="submission" date="2014-04" db="EMBL/GenBank/DDBJ databases">
        <authorList>
            <consortium name="DOE Joint Genome Institute"/>
            <person name="Kuo A."/>
            <person name="Kohler A."/>
            <person name="Nagy L.G."/>
            <person name="Floudas D."/>
            <person name="Copeland A."/>
            <person name="Barry K.W."/>
            <person name="Cichocki N."/>
            <person name="Veneault-Fourrey C."/>
            <person name="LaButti K."/>
            <person name="Lindquist E.A."/>
            <person name="Lipzen A."/>
            <person name="Lundell T."/>
            <person name="Morin E."/>
            <person name="Murat C."/>
            <person name="Sun H."/>
            <person name="Tunlid A."/>
            <person name="Henrissat B."/>
            <person name="Grigoriev I.V."/>
            <person name="Hibbett D.S."/>
            <person name="Martin F."/>
            <person name="Nordberg H.P."/>
            <person name="Cantor M.N."/>
            <person name="Hua S.X."/>
        </authorList>
    </citation>
    <scope>NUCLEOTIDE SEQUENCE [LARGE SCALE GENOMIC DNA]</scope>
    <source>
        <strain evidence="1 2">Foug A</strain>
    </source>
</reference>
<gene>
    <name evidence="1" type="ORF">SCLCIDRAFT_368955</name>
</gene>
<dbReference type="EMBL" id="KN822018">
    <property type="protein sequence ID" value="KIM66335.1"/>
    <property type="molecule type" value="Genomic_DNA"/>
</dbReference>
<proteinExistence type="predicted"/>
<protein>
    <submittedName>
        <fullName evidence="1">Uncharacterized protein</fullName>
    </submittedName>
</protein>
<evidence type="ECO:0000313" key="2">
    <source>
        <dbReference type="Proteomes" id="UP000053989"/>
    </source>
</evidence>